<keyword evidence="3" id="KW-1185">Reference proteome</keyword>
<proteinExistence type="predicted"/>
<dbReference type="eggNOG" id="ENOG502RJCR">
    <property type="taxonomic scope" value="Eukaryota"/>
</dbReference>
<name>G2R7N6_THETT</name>
<accession>G2R7N6</accession>
<feature type="compositionally biased region" description="Basic and acidic residues" evidence="1">
    <location>
        <begin position="213"/>
        <end position="224"/>
    </location>
</feature>
<dbReference type="AlphaFoldDB" id="G2R7N6"/>
<dbReference type="OrthoDB" id="4585160at2759"/>
<feature type="region of interest" description="Disordered" evidence="1">
    <location>
        <begin position="135"/>
        <end position="296"/>
    </location>
</feature>
<evidence type="ECO:0000313" key="3">
    <source>
        <dbReference type="Proteomes" id="UP000008181"/>
    </source>
</evidence>
<gene>
    <name evidence="2" type="ORF">THITE_117745</name>
</gene>
<feature type="compositionally biased region" description="Low complexity" evidence="1">
    <location>
        <begin position="230"/>
        <end position="252"/>
    </location>
</feature>
<reference evidence="2 3" key="1">
    <citation type="journal article" date="2011" name="Nat. Biotechnol.">
        <title>Comparative genomic analysis of the thermophilic biomass-degrading fungi Myceliophthora thermophila and Thielavia terrestris.</title>
        <authorList>
            <person name="Berka R.M."/>
            <person name="Grigoriev I.V."/>
            <person name="Otillar R."/>
            <person name="Salamov A."/>
            <person name="Grimwood J."/>
            <person name="Reid I."/>
            <person name="Ishmael N."/>
            <person name="John T."/>
            <person name="Darmond C."/>
            <person name="Moisan M.-C."/>
            <person name="Henrissat B."/>
            <person name="Coutinho P.M."/>
            <person name="Lombard V."/>
            <person name="Natvig D.O."/>
            <person name="Lindquist E."/>
            <person name="Schmutz J."/>
            <person name="Lucas S."/>
            <person name="Harris P."/>
            <person name="Powlowski J."/>
            <person name="Bellemare A."/>
            <person name="Taylor D."/>
            <person name="Butler G."/>
            <person name="de Vries R.P."/>
            <person name="Allijn I.E."/>
            <person name="van den Brink J."/>
            <person name="Ushinsky S."/>
            <person name="Storms R."/>
            <person name="Powell A.J."/>
            <person name="Paulsen I.T."/>
            <person name="Elbourne L.D.H."/>
            <person name="Baker S.E."/>
            <person name="Magnuson J."/>
            <person name="LaBoissiere S."/>
            <person name="Clutterbuck A.J."/>
            <person name="Martinez D."/>
            <person name="Wogulis M."/>
            <person name="de Leon A.L."/>
            <person name="Rey M.W."/>
            <person name="Tsang A."/>
        </authorList>
    </citation>
    <scope>NUCLEOTIDE SEQUENCE [LARGE SCALE GENOMIC DNA]</scope>
    <source>
        <strain evidence="3">ATCC 38088 / NRRL 8126</strain>
    </source>
</reference>
<dbReference type="KEGG" id="ttt:THITE_117745"/>
<evidence type="ECO:0000313" key="2">
    <source>
        <dbReference type="EMBL" id="AEO67945.1"/>
    </source>
</evidence>
<dbReference type="RefSeq" id="XP_003654281.1">
    <property type="nucleotide sequence ID" value="XM_003654233.1"/>
</dbReference>
<evidence type="ECO:0000256" key="1">
    <source>
        <dbReference type="SAM" id="MobiDB-lite"/>
    </source>
</evidence>
<dbReference type="HOGENOM" id="CLU_855762_0_0_1"/>
<sequence length="325" mass="34950">MDRAELNLPRLTSEELADPFTSVTINGFEVKLWQVAHHYDAHHDIPEPARRIGATSADFRSRHPKPLVSANLPSTDDHVNEGQARPDSPPLPTEAPPSQSPSQGRPTRRDPLEIGDLLSLVDDLANRVRALEAAQARETNSQRRVVSADPPWVKEAHAAKTNAPARAVSDPQPGGLGEGQTKSGLKPPLLNQVQQLHPTPGLLQRRPSFLKYPYEEDKPADRSSAEAGSKARSNRATSSASSSSGPAGPAASQPLHRPVTPAPAEAEKSEAEGDEPVLTSRWSPDSSPEPLSKMKRVKKVLSLARLRPRKSKAALARAAANEADG</sequence>
<feature type="region of interest" description="Disordered" evidence="1">
    <location>
        <begin position="61"/>
        <end position="110"/>
    </location>
</feature>
<organism evidence="2 3">
    <name type="scientific">Thermothielavioides terrestris (strain ATCC 38088 / NRRL 8126)</name>
    <name type="common">Thielavia terrestris</name>
    <dbReference type="NCBI Taxonomy" id="578455"/>
    <lineage>
        <taxon>Eukaryota</taxon>
        <taxon>Fungi</taxon>
        <taxon>Dikarya</taxon>
        <taxon>Ascomycota</taxon>
        <taxon>Pezizomycotina</taxon>
        <taxon>Sordariomycetes</taxon>
        <taxon>Sordariomycetidae</taxon>
        <taxon>Sordariales</taxon>
        <taxon>Chaetomiaceae</taxon>
        <taxon>Thermothielavioides</taxon>
        <taxon>Thermothielavioides terrestris</taxon>
    </lineage>
</organism>
<dbReference type="GeneID" id="11515937"/>
<protein>
    <submittedName>
        <fullName evidence="2">Uncharacterized protein</fullName>
    </submittedName>
</protein>
<dbReference type="EMBL" id="CP003011">
    <property type="protein sequence ID" value="AEO67945.1"/>
    <property type="molecule type" value="Genomic_DNA"/>
</dbReference>
<dbReference type="Proteomes" id="UP000008181">
    <property type="component" value="Chromosome 3"/>
</dbReference>
<feature type="compositionally biased region" description="Pro residues" evidence="1">
    <location>
        <begin position="87"/>
        <end position="99"/>
    </location>
</feature>